<gene>
    <name evidence="6" type="ORF">SAMN05421863_1005117</name>
</gene>
<protein>
    <submittedName>
        <fullName evidence="6">DNA-binding transcriptional regulator, ArsR family</fullName>
    </submittedName>
</protein>
<dbReference type="Gene3D" id="1.10.10.10">
    <property type="entry name" value="Winged helix-like DNA-binding domain superfamily/Winged helix DNA-binding domain"/>
    <property type="match status" value="1"/>
</dbReference>
<accession>A0A1I4L274</accession>
<dbReference type="InterPro" id="IPR051011">
    <property type="entry name" value="Metal_resp_trans_reg"/>
</dbReference>
<keyword evidence="3" id="KW-0804">Transcription</keyword>
<dbReference type="GO" id="GO:0003677">
    <property type="term" value="F:DNA binding"/>
    <property type="evidence" value="ECO:0007669"/>
    <property type="project" value="UniProtKB-KW"/>
</dbReference>
<feature type="domain" description="HTH arsR-type" evidence="5">
    <location>
        <begin position="22"/>
        <end position="116"/>
    </location>
</feature>
<reference evidence="7" key="1">
    <citation type="submission" date="2016-10" db="EMBL/GenBank/DDBJ databases">
        <authorList>
            <person name="Varghese N."/>
            <person name="Submissions S."/>
        </authorList>
    </citation>
    <scope>NUCLEOTIDE SEQUENCE [LARGE SCALE GENOMIC DNA]</scope>
    <source>
        <strain evidence="7">Nm44</strain>
    </source>
</reference>
<dbReference type="PRINTS" id="PR00778">
    <property type="entry name" value="HTHARSR"/>
</dbReference>
<keyword evidence="2 6" id="KW-0238">DNA-binding</keyword>
<dbReference type="Proteomes" id="UP000183287">
    <property type="component" value="Unassembled WGS sequence"/>
</dbReference>
<dbReference type="PANTHER" id="PTHR43132">
    <property type="entry name" value="ARSENICAL RESISTANCE OPERON REPRESSOR ARSR-RELATED"/>
    <property type="match status" value="1"/>
</dbReference>
<organism evidence="6 7">
    <name type="scientific">Nitrosomonas communis</name>
    <dbReference type="NCBI Taxonomy" id="44574"/>
    <lineage>
        <taxon>Bacteria</taxon>
        <taxon>Pseudomonadati</taxon>
        <taxon>Pseudomonadota</taxon>
        <taxon>Betaproteobacteria</taxon>
        <taxon>Nitrosomonadales</taxon>
        <taxon>Nitrosomonadaceae</taxon>
        <taxon>Nitrosomonas</taxon>
    </lineage>
</organism>
<dbReference type="InterPro" id="IPR036390">
    <property type="entry name" value="WH_DNA-bd_sf"/>
</dbReference>
<dbReference type="InterPro" id="IPR011991">
    <property type="entry name" value="ArsR-like_HTH"/>
</dbReference>
<keyword evidence="7" id="KW-1185">Reference proteome</keyword>
<dbReference type="GO" id="GO:0003700">
    <property type="term" value="F:DNA-binding transcription factor activity"/>
    <property type="evidence" value="ECO:0007669"/>
    <property type="project" value="InterPro"/>
</dbReference>
<evidence type="ECO:0000256" key="3">
    <source>
        <dbReference type="ARBA" id="ARBA00023163"/>
    </source>
</evidence>
<evidence type="ECO:0000313" key="7">
    <source>
        <dbReference type="Proteomes" id="UP000183287"/>
    </source>
</evidence>
<dbReference type="AlphaFoldDB" id="A0A1I4L274"/>
<dbReference type="InterPro" id="IPR036388">
    <property type="entry name" value="WH-like_DNA-bd_sf"/>
</dbReference>
<dbReference type="NCBIfam" id="NF033788">
    <property type="entry name" value="HTH_metalloreg"/>
    <property type="match status" value="1"/>
</dbReference>
<dbReference type="CDD" id="cd00090">
    <property type="entry name" value="HTH_ARSR"/>
    <property type="match status" value="1"/>
</dbReference>
<dbReference type="InterPro" id="IPR001845">
    <property type="entry name" value="HTH_ArsR_DNA-bd_dom"/>
</dbReference>
<dbReference type="Pfam" id="PF01022">
    <property type="entry name" value="HTH_5"/>
    <property type="match status" value="1"/>
</dbReference>
<dbReference type="EMBL" id="FOUB01000005">
    <property type="protein sequence ID" value="SFL85085.1"/>
    <property type="molecule type" value="Genomic_DNA"/>
</dbReference>
<evidence type="ECO:0000259" key="5">
    <source>
        <dbReference type="PROSITE" id="PS50987"/>
    </source>
</evidence>
<keyword evidence="1" id="KW-0805">Transcription regulation</keyword>
<evidence type="ECO:0000256" key="2">
    <source>
        <dbReference type="ARBA" id="ARBA00023125"/>
    </source>
</evidence>
<evidence type="ECO:0000256" key="1">
    <source>
        <dbReference type="ARBA" id="ARBA00023015"/>
    </source>
</evidence>
<dbReference type="OrthoDB" id="5296924at2"/>
<sequence length="148" mass="16589">MLSNQLTKKEIANPADLTDMVSNRASAAQACALLRALANEDRLLILCQLAQGEKNVGELEQSLGIRQPTLSQQLTVLREEKLVNTERKGKYIYYHLASQAAFEIMQTLYHLYCTDNNPHPQQKSSHLKLKRPIPSGGEKNGYNHDQTG</sequence>
<feature type="region of interest" description="Disordered" evidence="4">
    <location>
        <begin position="119"/>
        <end position="148"/>
    </location>
</feature>
<dbReference type="PANTHER" id="PTHR43132:SF2">
    <property type="entry name" value="ARSENICAL RESISTANCE OPERON REPRESSOR ARSR-RELATED"/>
    <property type="match status" value="1"/>
</dbReference>
<dbReference type="PROSITE" id="PS50987">
    <property type="entry name" value="HTH_ARSR_2"/>
    <property type="match status" value="1"/>
</dbReference>
<name>A0A1I4L274_9PROT</name>
<proteinExistence type="predicted"/>
<evidence type="ECO:0000256" key="4">
    <source>
        <dbReference type="SAM" id="MobiDB-lite"/>
    </source>
</evidence>
<evidence type="ECO:0000313" key="6">
    <source>
        <dbReference type="EMBL" id="SFL85085.1"/>
    </source>
</evidence>
<dbReference type="SUPFAM" id="SSF46785">
    <property type="entry name" value="Winged helix' DNA-binding domain"/>
    <property type="match status" value="1"/>
</dbReference>
<dbReference type="SMART" id="SM00418">
    <property type="entry name" value="HTH_ARSR"/>
    <property type="match status" value="1"/>
</dbReference>